<protein>
    <recommendedName>
        <fullName evidence="1">Aminotransferase-like plant mobile domain-containing protein</fullName>
    </recommendedName>
</protein>
<dbReference type="EMBL" id="BAABME010011823">
    <property type="protein sequence ID" value="GAA0184339.1"/>
    <property type="molecule type" value="Genomic_DNA"/>
</dbReference>
<accession>A0AAV3RV64</accession>
<evidence type="ECO:0000259" key="1">
    <source>
        <dbReference type="Pfam" id="PF10536"/>
    </source>
</evidence>
<feature type="domain" description="Aminotransferase-like plant mobile" evidence="1">
    <location>
        <begin position="1"/>
        <end position="153"/>
    </location>
</feature>
<organism evidence="2 3">
    <name type="scientific">Lithospermum erythrorhizon</name>
    <name type="common">Purple gromwell</name>
    <name type="synonym">Lithospermum officinale var. erythrorhizon</name>
    <dbReference type="NCBI Taxonomy" id="34254"/>
    <lineage>
        <taxon>Eukaryota</taxon>
        <taxon>Viridiplantae</taxon>
        <taxon>Streptophyta</taxon>
        <taxon>Embryophyta</taxon>
        <taxon>Tracheophyta</taxon>
        <taxon>Spermatophyta</taxon>
        <taxon>Magnoliopsida</taxon>
        <taxon>eudicotyledons</taxon>
        <taxon>Gunneridae</taxon>
        <taxon>Pentapetalae</taxon>
        <taxon>asterids</taxon>
        <taxon>lamiids</taxon>
        <taxon>Boraginales</taxon>
        <taxon>Boraginaceae</taxon>
        <taxon>Boraginoideae</taxon>
        <taxon>Lithospermeae</taxon>
        <taxon>Lithospermum</taxon>
    </lineage>
</organism>
<dbReference type="PANTHER" id="PTHR46033">
    <property type="entry name" value="PROTEIN MAIN-LIKE 2"/>
    <property type="match status" value="1"/>
</dbReference>
<dbReference type="InterPro" id="IPR044824">
    <property type="entry name" value="MAIN-like"/>
</dbReference>
<dbReference type="InterPro" id="IPR019557">
    <property type="entry name" value="AminoTfrase-like_pln_mobile"/>
</dbReference>
<reference evidence="2 3" key="1">
    <citation type="submission" date="2024-01" db="EMBL/GenBank/DDBJ databases">
        <title>The complete chloroplast genome sequence of Lithospermum erythrorhizon: insights into the phylogenetic relationship among Boraginaceae species and the maternal lineages of purple gromwells.</title>
        <authorList>
            <person name="Okada T."/>
            <person name="Watanabe K."/>
        </authorList>
    </citation>
    <scope>NUCLEOTIDE SEQUENCE [LARGE SCALE GENOMIC DNA]</scope>
</reference>
<dbReference type="GO" id="GO:0010073">
    <property type="term" value="P:meristem maintenance"/>
    <property type="evidence" value="ECO:0007669"/>
    <property type="project" value="InterPro"/>
</dbReference>
<proteinExistence type="predicted"/>
<dbReference type="Proteomes" id="UP001454036">
    <property type="component" value="Unassembled WGS sequence"/>
</dbReference>
<evidence type="ECO:0000313" key="2">
    <source>
        <dbReference type="EMBL" id="GAA0184339.1"/>
    </source>
</evidence>
<sequence>MPFGEMTITLHDVHAILGLNINDLAVSGETPFYDDELLPQIGTRSKNKSSAFLTSIVTTCDDPTMSQQFVARGYIWYLLGTTLFPDKSQDGVPIRYLQLLHDLEVSFPHSAWGATTLAYLYHQLGMASKHGVKQISGCLTLLECWIYEYFPMYARVSSPSWIPRPERIIQPHSMSCGLRTALQLTSLPQHYSTDA</sequence>
<dbReference type="PANTHER" id="PTHR46033:SF8">
    <property type="entry name" value="PROTEIN MAINTENANCE OF MERISTEMS-LIKE"/>
    <property type="match status" value="1"/>
</dbReference>
<comment type="caution">
    <text evidence="2">The sequence shown here is derived from an EMBL/GenBank/DDBJ whole genome shotgun (WGS) entry which is preliminary data.</text>
</comment>
<dbReference type="AlphaFoldDB" id="A0AAV3RV64"/>
<evidence type="ECO:0000313" key="3">
    <source>
        <dbReference type="Proteomes" id="UP001454036"/>
    </source>
</evidence>
<gene>
    <name evidence="2" type="ORF">LIER_31627</name>
</gene>
<dbReference type="Pfam" id="PF10536">
    <property type="entry name" value="PMD"/>
    <property type="match status" value="1"/>
</dbReference>
<name>A0AAV3RV64_LITER</name>
<keyword evidence="3" id="KW-1185">Reference proteome</keyword>